<keyword evidence="12" id="KW-1185">Reference proteome</keyword>
<dbReference type="AlphaFoldDB" id="A0A5J6SR85"/>
<dbReference type="GO" id="GO:0042781">
    <property type="term" value="F:3'-tRNA processing endoribonuclease activity"/>
    <property type="evidence" value="ECO:0007669"/>
    <property type="project" value="UniProtKB-UniRule"/>
</dbReference>
<dbReference type="NCBIfam" id="NF000801">
    <property type="entry name" value="PRK00055.1-3"/>
    <property type="match status" value="1"/>
</dbReference>
<dbReference type="PANTHER" id="PTHR46018">
    <property type="entry name" value="ZINC PHOSPHODIESTERASE ELAC PROTEIN 1"/>
    <property type="match status" value="1"/>
</dbReference>
<feature type="active site" description="Proton acceptor" evidence="10">
    <location>
        <position position="67"/>
    </location>
</feature>
<keyword evidence="6 10" id="KW-0255">Endonuclease</keyword>
<feature type="binding site" evidence="10">
    <location>
        <position position="65"/>
    </location>
    <ligand>
        <name>Zn(2+)</name>
        <dbReference type="ChEBI" id="CHEBI:29105"/>
        <label>1</label>
        <note>catalytic</note>
    </ligand>
</feature>
<dbReference type="Proteomes" id="UP000325517">
    <property type="component" value="Chromosome"/>
</dbReference>
<proteinExistence type="inferred from homology"/>
<comment type="catalytic activity">
    <reaction evidence="10">
        <text>Endonucleolytic cleavage of RNA, removing extra 3' nucleotides from tRNA precursor, generating 3' termini of tRNAs. A 3'-hydroxy group is left at the tRNA terminus and a 5'-phosphoryl group is left at the trailer molecule.</text>
        <dbReference type="EC" id="3.1.26.11"/>
    </reaction>
</comment>
<keyword evidence="8 10" id="KW-0862">Zinc</keyword>
<keyword evidence="4 10" id="KW-0540">Nuclease</keyword>
<feature type="binding site" evidence="10">
    <location>
        <position position="67"/>
    </location>
    <ligand>
        <name>Zn(2+)</name>
        <dbReference type="ChEBI" id="CHEBI:29105"/>
        <label>2</label>
        <note>catalytic</note>
    </ligand>
</feature>
<feature type="binding site" evidence="10">
    <location>
        <position position="68"/>
    </location>
    <ligand>
        <name>Zn(2+)</name>
        <dbReference type="ChEBI" id="CHEBI:29105"/>
        <label>2</label>
        <note>catalytic</note>
    </ligand>
</feature>
<evidence type="ECO:0000256" key="8">
    <source>
        <dbReference type="ARBA" id="ARBA00022833"/>
    </source>
</evidence>
<dbReference type="InterPro" id="IPR036866">
    <property type="entry name" value="RibonucZ/Hydroxyglut_hydro"/>
</dbReference>
<comment type="function">
    <text evidence="9 10">Zinc phosphodiesterase, which displays some tRNA 3'-processing endonuclease activity. Probably involved in tRNA maturation, by removing a 3'-trailer from precursor tRNA.</text>
</comment>
<feature type="binding site" evidence="10">
    <location>
        <position position="140"/>
    </location>
    <ligand>
        <name>Zn(2+)</name>
        <dbReference type="ChEBI" id="CHEBI:29105"/>
        <label>1</label>
        <note>catalytic</note>
    </ligand>
</feature>
<dbReference type="InterPro" id="IPR013471">
    <property type="entry name" value="RNase_Z/BN"/>
</dbReference>
<keyword evidence="7 10" id="KW-0378">Hydrolase</keyword>
<evidence type="ECO:0000256" key="3">
    <source>
        <dbReference type="ARBA" id="ARBA00022694"/>
    </source>
</evidence>
<evidence type="ECO:0000313" key="11">
    <source>
        <dbReference type="EMBL" id="QFF99334.1"/>
    </source>
</evidence>
<accession>A0A5J6SR85</accession>
<feature type="binding site" evidence="10">
    <location>
        <position position="63"/>
    </location>
    <ligand>
        <name>Zn(2+)</name>
        <dbReference type="ChEBI" id="CHEBI:29105"/>
        <label>1</label>
        <note>catalytic</note>
    </ligand>
</feature>
<sequence>MQLLFLGTGAGMPSKGRNTTATVLKLLEERGTYWLFDCGEATQHQMLHTTLKPRKLEKIFITHLHGDHIYGLPGLLGSRSFLGGDASLTIYGPKGIKAWIELTLLTSSTYLQYKLNIIEIEDGIIFEDAQFVVEAKSIEHVIPCFGFKITQKPLPPQLIIEKTDALKVPRGPLLKQLKEGHDVELPDGRIVLSKDVTGDPKEGFQLAILGDTKYCENSISLSQGADIVLHEATFDKETAELAGLYGHSTILDAANVCKEANALNLIVNHISARFLPYHLKEMLNQVAHFDFPIHIAEDFAEYDWSNGRLNKITDSER</sequence>
<dbReference type="EC" id="3.1.26.11" evidence="2 10"/>
<dbReference type="GO" id="GO:0008270">
    <property type="term" value="F:zinc ion binding"/>
    <property type="evidence" value="ECO:0007669"/>
    <property type="project" value="UniProtKB-UniRule"/>
</dbReference>
<organism evidence="11 12">
    <name type="scientific">Psychrobacillus glaciei</name>
    <dbReference type="NCBI Taxonomy" id="2283160"/>
    <lineage>
        <taxon>Bacteria</taxon>
        <taxon>Bacillati</taxon>
        <taxon>Bacillota</taxon>
        <taxon>Bacilli</taxon>
        <taxon>Bacillales</taxon>
        <taxon>Bacillaceae</taxon>
        <taxon>Psychrobacillus</taxon>
    </lineage>
</organism>
<gene>
    <name evidence="10 11" type="primary">rnz</name>
    <name evidence="11" type="ORF">PB01_11130</name>
</gene>
<dbReference type="Pfam" id="PF23023">
    <property type="entry name" value="Anti-Pycsar_Apyc1"/>
    <property type="match status" value="1"/>
</dbReference>
<comment type="subunit">
    <text evidence="1 10">Homodimer.</text>
</comment>
<keyword evidence="3 10" id="KW-0819">tRNA processing</keyword>
<feature type="binding site" evidence="10">
    <location>
        <position position="211"/>
    </location>
    <ligand>
        <name>Zn(2+)</name>
        <dbReference type="ChEBI" id="CHEBI:29105"/>
        <label>1</label>
        <note>catalytic</note>
    </ligand>
</feature>
<dbReference type="FunFam" id="3.60.15.10:FF:000002">
    <property type="entry name" value="Ribonuclease Z"/>
    <property type="match status" value="1"/>
</dbReference>
<reference evidence="11 12" key="1">
    <citation type="submission" date="2018-07" db="EMBL/GenBank/DDBJ databases">
        <title>Complete genome sequence of Psychrobacillus sp. PB01, isolated from iceberg, and comparative genome analysis of Psychrobacillus strains.</title>
        <authorList>
            <person name="Lee P.C."/>
        </authorList>
    </citation>
    <scope>NUCLEOTIDE SEQUENCE [LARGE SCALE GENOMIC DNA]</scope>
    <source>
        <strain evidence="11 12">PB01</strain>
    </source>
</reference>
<dbReference type="PANTHER" id="PTHR46018:SF2">
    <property type="entry name" value="ZINC PHOSPHODIESTERASE ELAC PROTEIN 1"/>
    <property type="match status" value="1"/>
</dbReference>
<feature type="binding site" evidence="10">
    <location>
        <position position="269"/>
    </location>
    <ligand>
        <name>Zn(2+)</name>
        <dbReference type="ChEBI" id="CHEBI:29105"/>
        <label>2</label>
        <note>catalytic</note>
    </ligand>
</feature>
<keyword evidence="5 10" id="KW-0479">Metal-binding</keyword>
<comment type="similarity">
    <text evidence="10">Belongs to the RNase Z family.</text>
</comment>
<dbReference type="CDD" id="cd07717">
    <property type="entry name" value="RNaseZ_ZiPD-like_MBL-fold"/>
    <property type="match status" value="1"/>
</dbReference>
<dbReference type="KEGG" id="psyo:PB01_11130"/>
<evidence type="ECO:0000256" key="10">
    <source>
        <dbReference type="HAMAP-Rule" id="MF_01818"/>
    </source>
</evidence>
<dbReference type="GO" id="GO:0042802">
    <property type="term" value="F:identical protein binding"/>
    <property type="evidence" value="ECO:0007669"/>
    <property type="project" value="UniProtKB-ARBA"/>
</dbReference>
<dbReference type="SUPFAM" id="SSF56281">
    <property type="entry name" value="Metallo-hydrolase/oxidoreductase"/>
    <property type="match status" value="1"/>
</dbReference>
<evidence type="ECO:0000256" key="5">
    <source>
        <dbReference type="ARBA" id="ARBA00022723"/>
    </source>
</evidence>
<dbReference type="RefSeq" id="WP_151702031.1">
    <property type="nucleotide sequence ID" value="NZ_CP031223.1"/>
</dbReference>
<evidence type="ECO:0000256" key="6">
    <source>
        <dbReference type="ARBA" id="ARBA00022759"/>
    </source>
</evidence>
<evidence type="ECO:0000256" key="7">
    <source>
        <dbReference type="ARBA" id="ARBA00022801"/>
    </source>
</evidence>
<evidence type="ECO:0000256" key="1">
    <source>
        <dbReference type="ARBA" id="ARBA00011738"/>
    </source>
</evidence>
<evidence type="ECO:0000256" key="4">
    <source>
        <dbReference type="ARBA" id="ARBA00022722"/>
    </source>
</evidence>
<dbReference type="NCBIfam" id="TIGR02651">
    <property type="entry name" value="RNase_Z"/>
    <property type="match status" value="1"/>
</dbReference>
<dbReference type="EMBL" id="CP031223">
    <property type="protein sequence ID" value="QFF99334.1"/>
    <property type="molecule type" value="Genomic_DNA"/>
</dbReference>
<dbReference type="HAMAP" id="MF_01818">
    <property type="entry name" value="RNase_Z_BN"/>
    <property type="match status" value="1"/>
</dbReference>
<name>A0A5J6SR85_9BACI</name>
<comment type="cofactor">
    <cofactor evidence="10">
        <name>Zn(2+)</name>
        <dbReference type="ChEBI" id="CHEBI:29105"/>
    </cofactor>
    <text evidence="10">Binds 2 Zn(2+) ions.</text>
</comment>
<dbReference type="OrthoDB" id="9800940at2"/>
<feature type="binding site" evidence="10">
    <location>
        <position position="211"/>
    </location>
    <ligand>
        <name>Zn(2+)</name>
        <dbReference type="ChEBI" id="CHEBI:29105"/>
        <label>2</label>
        <note>catalytic</note>
    </ligand>
</feature>
<dbReference type="Gene3D" id="3.60.15.10">
    <property type="entry name" value="Ribonuclease Z/Hydroxyacylglutathione hydrolase-like"/>
    <property type="match status" value="1"/>
</dbReference>
<protein>
    <recommendedName>
        <fullName evidence="2 10">Ribonuclease Z</fullName>
        <shortName evidence="10">RNase Z</shortName>
        <ecNumber evidence="2 10">3.1.26.11</ecNumber>
    </recommendedName>
    <alternativeName>
        <fullName evidence="10">tRNA 3 endonuclease</fullName>
    </alternativeName>
    <alternativeName>
        <fullName evidence="10">tRNase Z</fullName>
    </alternativeName>
</protein>
<evidence type="ECO:0000256" key="2">
    <source>
        <dbReference type="ARBA" id="ARBA00012477"/>
    </source>
</evidence>
<evidence type="ECO:0000313" key="12">
    <source>
        <dbReference type="Proteomes" id="UP000325517"/>
    </source>
</evidence>
<evidence type="ECO:0000256" key="9">
    <source>
        <dbReference type="ARBA" id="ARBA00057812"/>
    </source>
</evidence>